<dbReference type="PROSITE" id="PS50263">
    <property type="entry name" value="CN_HYDROLASE"/>
    <property type="match status" value="1"/>
</dbReference>
<organism evidence="2 3">
    <name type="scientific">Acrodontium crateriforme</name>
    <dbReference type="NCBI Taxonomy" id="150365"/>
    <lineage>
        <taxon>Eukaryota</taxon>
        <taxon>Fungi</taxon>
        <taxon>Dikarya</taxon>
        <taxon>Ascomycota</taxon>
        <taxon>Pezizomycotina</taxon>
        <taxon>Dothideomycetes</taxon>
        <taxon>Dothideomycetidae</taxon>
        <taxon>Mycosphaerellales</taxon>
        <taxon>Teratosphaeriaceae</taxon>
        <taxon>Acrodontium</taxon>
    </lineage>
</organism>
<feature type="domain" description="CN hydrolase" evidence="1">
    <location>
        <begin position="1"/>
        <end position="321"/>
    </location>
</feature>
<protein>
    <submittedName>
        <fullName evidence="2">Carbon-nitrogen hydrolase</fullName>
    </submittedName>
</protein>
<dbReference type="PANTHER" id="PTHR11750">
    <property type="entry name" value="PROTEIN N-TERMINAL AMIDASE"/>
    <property type="match status" value="1"/>
</dbReference>
<keyword evidence="3" id="KW-1185">Reference proteome</keyword>
<dbReference type="GO" id="GO:0008418">
    <property type="term" value="F:protein-N-terminal asparagine amidohydrolase activity"/>
    <property type="evidence" value="ECO:0007669"/>
    <property type="project" value="InterPro"/>
</dbReference>
<dbReference type="InterPro" id="IPR039703">
    <property type="entry name" value="Nta1"/>
</dbReference>
<gene>
    <name evidence="2" type="ORF">R9X50_00363000</name>
</gene>
<dbReference type="InterPro" id="IPR036526">
    <property type="entry name" value="C-N_Hydrolase_sf"/>
</dbReference>
<dbReference type="Gene3D" id="3.60.110.10">
    <property type="entry name" value="Carbon-nitrogen hydrolase"/>
    <property type="match status" value="1"/>
</dbReference>
<name>A0AAQ3M4M6_9PEZI</name>
<dbReference type="GO" id="GO:0030163">
    <property type="term" value="P:protein catabolic process"/>
    <property type="evidence" value="ECO:0007669"/>
    <property type="project" value="TreeGrafter"/>
</dbReference>
<accession>A0AAQ3M4M6</accession>
<evidence type="ECO:0000313" key="2">
    <source>
        <dbReference type="EMBL" id="WPH00800.1"/>
    </source>
</evidence>
<reference evidence="2 3" key="1">
    <citation type="submission" date="2023-11" db="EMBL/GenBank/DDBJ databases">
        <title>An acidophilic fungus is an integral part of prey digestion in a carnivorous sundew plant.</title>
        <authorList>
            <person name="Tsai I.J."/>
        </authorList>
    </citation>
    <scope>NUCLEOTIDE SEQUENCE [LARGE SCALE GENOMIC DNA]</scope>
    <source>
        <strain evidence="2">169a</strain>
    </source>
</reference>
<dbReference type="SUPFAM" id="SSF56317">
    <property type="entry name" value="Carbon-nitrogen hydrolase"/>
    <property type="match status" value="1"/>
</dbReference>
<dbReference type="InterPro" id="IPR003010">
    <property type="entry name" value="C-N_Hydrolase"/>
</dbReference>
<proteinExistence type="predicted"/>
<evidence type="ECO:0000313" key="3">
    <source>
        <dbReference type="Proteomes" id="UP001303373"/>
    </source>
</evidence>
<dbReference type="PANTHER" id="PTHR11750:SF26">
    <property type="entry name" value="PROTEIN N-TERMINAL AMIDASE"/>
    <property type="match status" value="1"/>
</dbReference>
<dbReference type="Proteomes" id="UP001303373">
    <property type="component" value="Chromosome 5"/>
</dbReference>
<dbReference type="EMBL" id="CP138584">
    <property type="protein sequence ID" value="WPH00800.1"/>
    <property type="molecule type" value="Genomic_DNA"/>
</dbReference>
<evidence type="ECO:0000259" key="1">
    <source>
        <dbReference type="PROSITE" id="PS50263"/>
    </source>
</evidence>
<keyword evidence="2" id="KW-0378">Hydrolase</keyword>
<dbReference type="AlphaFoldDB" id="A0AAQ3M4M6"/>
<dbReference type="Pfam" id="PF00795">
    <property type="entry name" value="CN_hydrolase"/>
    <property type="match status" value="1"/>
</dbReference>
<sequence length="332" mass="36870">MKIATLQLNSRLGEVKYNIDRANAILDASKPGQLDLLVLPELVFTGYNFPSREAITPYLEPTAAGTTTKWAIETAQRGDCYVMAGYPEQDTSAREEGIERNFNSVVIVSPAGQVVGNYRKSFLYYTDETWASEGAEGHSSSSGPPPPFHVQTLGELGTVGLGICMDINPYRFTAPWTAYEFALRMISSNCRVIVLSMAWLTRLQAEDLDVEPEKPDMETVAYWLERFWPYIERAPDEEVVVVFANRCGVEGNDVGAREEDHVQLEPVNGETLKSGNRVCYAGSSCVMRFQGGDVRMFERRPNEVAILGKADESLLVVDTTQSARFLLQQKAG</sequence>
<dbReference type="GO" id="GO:0070773">
    <property type="term" value="F:protein-N-terminal glutamine amidohydrolase activity"/>
    <property type="evidence" value="ECO:0007669"/>
    <property type="project" value="InterPro"/>
</dbReference>